<accession>A0A0F7FAG9</accession>
<reference evidence="1 2" key="1">
    <citation type="submission" date="2015-03" db="EMBL/GenBank/DDBJ databases">
        <authorList>
            <person name="Abdul Halim M."/>
        </authorList>
    </citation>
    <scope>NUCLEOTIDE SEQUENCE [LARGE SCALE GENOMIC DNA]</scope>
    <source>
        <strain evidence="1 2">ATCC 35681</strain>
    </source>
</reference>
<dbReference type="InterPro" id="IPR021145">
    <property type="entry name" value="Portal_protein_SPP1_Gp6-like"/>
</dbReference>
<dbReference type="RefSeq" id="WP_036642069.1">
    <property type="nucleotide sequence ID" value="NZ_ASQQ01000600.1"/>
</dbReference>
<organism evidence="1 2">
    <name type="scientific">Paenibacillus durus ATCC 35681</name>
    <dbReference type="NCBI Taxonomy" id="1333534"/>
    <lineage>
        <taxon>Bacteria</taxon>
        <taxon>Bacillati</taxon>
        <taxon>Bacillota</taxon>
        <taxon>Bacilli</taxon>
        <taxon>Bacillales</taxon>
        <taxon>Paenibacillaceae</taxon>
        <taxon>Paenibacillus</taxon>
    </lineage>
</organism>
<dbReference type="Proteomes" id="UP000034189">
    <property type="component" value="Chromosome"/>
</dbReference>
<evidence type="ECO:0000313" key="2">
    <source>
        <dbReference type="Proteomes" id="UP000034189"/>
    </source>
</evidence>
<name>A0A0F7FAG9_PAEDU</name>
<dbReference type="AlphaFoldDB" id="A0A0F7FAG9"/>
<proteinExistence type="predicted"/>
<protein>
    <submittedName>
        <fullName evidence="1">Phage portal protein</fullName>
    </submittedName>
</protein>
<sequence length="418" mass="47767">MYDNKDKWFVEEVNRVSNQQRINEILDIKEYLSGKHEILQKPSYNYNGQVYEPRKIVLQYAKTILNFSVGYVMSNPVTLTGDKAVTDAFKCVYKRGKYNQIDYDVLDKMTKYGYVAEYVYLDDKQEIKSKLLDPADCFPVFDHHNEYTALIEHYCVDNVSYYNLYLPDRVEEWNDKGGNLRMTGSSNNPAGLPILYHNQCEIGNLGRSDLLDILPILDNMEDLLSKAVDGYYHHISGIPVLKGQQLKGDGLPKDIIGGGIVLDDNADFFFANNEFDHQAFETLYKTLTSSLLDIAHVPAISMSKTDVSNLSEVSIRLLFSLADTKGALNSKFLREGMEQRFEKIRELLRGKGLAFSDDEYDTLGIVFQFARPSNDKEIVDNLKVLKEIDGMSLESIVERNPYVTDVQGELTRIQSENR</sequence>
<evidence type="ECO:0000313" key="1">
    <source>
        <dbReference type="EMBL" id="AKG35252.1"/>
    </source>
</evidence>
<dbReference type="OrthoDB" id="2955634at2"/>
<reference evidence="1 2" key="2">
    <citation type="journal article" date="2016" name="Genome Announc.">
        <title>Genome Sequence of a Gram-Positive Diazotroph, Paenibacillus durus Type Strain ATCC 35681.</title>
        <authorList>
            <person name="Halim M.A."/>
            <person name="Rahman A.Y."/>
            <person name="Sim K.S."/>
            <person name="Yam H.C."/>
            <person name="Rahim A.A."/>
            <person name="Ghazali A.H."/>
            <person name="Najimudin N."/>
        </authorList>
    </citation>
    <scope>NUCLEOTIDE SEQUENCE [LARGE SCALE GENOMIC DNA]</scope>
    <source>
        <strain evidence="1 2">ATCC 35681</strain>
    </source>
</reference>
<dbReference type="EMBL" id="CP011114">
    <property type="protein sequence ID" value="AKG35252.1"/>
    <property type="molecule type" value="Genomic_DNA"/>
</dbReference>
<dbReference type="Pfam" id="PF05133">
    <property type="entry name" value="SPP1_portal"/>
    <property type="match status" value="1"/>
</dbReference>
<gene>
    <name evidence="1" type="ORF">VK70_12250</name>
</gene>
<dbReference type="HOGENOM" id="CLU_610734_0_0_9"/>
<dbReference type="PATRIC" id="fig|1333534.5.peg.2702"/>